<protein>
    <recommendedName>
        <fullName evidence="10">RING-type domain-containing protein</fullName>
    </recommendedName>
</protein>
<evidence type="ECO:0000256" key="8">
    <source>
        <dbReference type="PROSITE-ProRule" id="PRU00175"/>
    </source>
</evidence>
<evidence type="ECO:0000313" key="11">
    <source>
        <dbReference type="EMBL" id="CAE0479216.1"/>
    </source>
</evidence>
<name>A0A7S3QJB0_9STRA</name>
<dbReference type="Gene3D" id="3.30.40.10">
    <property type="entry name" value="Zinc/RING finger domain, C3HC4 (zinc finger)"/>
    <property type="match status" value="1"/>
</dbReference>
<evidence type="ECO:0000256" key="4">
    <source>
        <dbReference type="ARBA" id="ARBA00022771"/>
    </source>
</evidence>
<dbReference type="InterPro" id="IPR050731">
    <property type="entry name" value="HRD1_E3_ubiq-ligases"/>
</dbReference>
<keyword evidence="4 8" id="KW-0863">Zinc-finger</keyword>
<reference evidence="11" key="1">
    <citation type="submission" date="2021-01" db="EMBL/GenBank/DDBJ databases">
        <authorList>
            <person name="Corre E."/>
            <person name="Pelletier E."/>
            <person name="Niang G."/>
            <person name="Scheremetjew M."/>
            <person name="Finn R."/>
            <person name="Kale V."/>
            <person name="Holt S."/>
            <person name="Cochrane G."/>
            <person name="Meng A."/>
            <person name="Brown T."/>
            <person name="Cohen L."/>
        </authorList>
    </citation>
    <scope>NUCLEOTIDE SEQUENCE</scope>
    <source>
        <strain evidence="11">MM31A-1</strain>
    </source>
</reference>
<evidence type="ECO:0000256" key="7">
    <source>
        <dbReference type="ARBA" id="ARBA00023136"/>
    </source>
</evidence>
<accession>A0A7S3QJB0</accession>
<sequence length="343" mass="38185">MSVALTFCPTCCEVCQGHPTLCTICGDNLTEAPSSSPALIPTAVSNINSIDILRGVNINDRNIHEEWESPPAAAMDPQHVQPRTFPTATECLDRIPRIKIDQHSAILHEATVEIQHSLDDKKQKEVLQFDAAVGEFLPHPPFKLSGTIALCSPNIQGKLPISQTSNGSDTILFMERGDLTFVQKSQNAKSVGAIAVLCANHIGIWPYVMRDSEKRSKPDDIPIVMVKRSDGKVLHELMCSLNYDVKVTCRIEAKKAQNTCIICTEGFSIGSTVLRLPLCGHAFHEKCALSWLTKNNTCPYCRRELPAEDKDHEQNRRRLGRSHAARDEHDESLHENQWDMIFG</sequence>
<organism evidence="11">
    <name type="scientific">Chaetoceros debilis</name>
    <dbReference type="NCBI Taxonomy" id="122233"/>
    <lineage>
        <taxon>Eukaryota</taxon>
        <taxon>Sar</taxon>
        <taxon>Stramenopiles</taxon>
        <taxon>Ochrophyta</taxon>
        <taxon>Bacillariophyta</taxon>
        <taxon>Coscinodiscophyceae</taxon>
        <taxon>Chaetocerotophycidae</taxon>
        <taxon>Chaetocerotales</taxon>
        <taxon>Chaetocerotaceae</taxon>
        <taxon>Chaetoceros</taxon>
    </lineage>
</organism>
<evidence type="ECO:0000256" key="6">
    <source>
        <dbReference type="ARBA" id="ARBA00022989"/>
    </source>
</evidence>
<evidence type="ECO:0000256" key="2">
    <source>
        <dbReference type="ARBA" id="ARBA00022692"/>
    </source>
</evidence>
<keyword evidence="7" id="KW-0472">Membrane</keyword>
<keyword evidence="3" id="KW-0479">Metal-binding</keyword>
<dbReference type="Pfam" id="PF02225">
    <property type="entry name" value="PA"/>
    <property type="match status" value="1"/>
</dbReference>
<dbReference type="GO" id="GO:0043161">
    <property type="term" value="P:proteasome-mediated ubiquitin-dependent protein catabolic process"/>
    <property type="evidence" value="ECO:0007669"/>
    <property type="project" value="TreeGrafter"/>
</dbReference>
<dbReference type="CDD" id="cd00538">
    <property type="entry name" value="PA"/>
    <property type="match status" value="1"/>
</dbReference>
<dbReference type="InterPro" id="IPR013083">
    <property type="entry name" value="Znf_RING/FYVE/PHD"/>
</dbReference>
<dbReference type="PROSITE" id="PS50089">
    <property type="entry name" value="ZF_RING_2"/>
    <property type="match status" value="1"/>
</dbReference>
<dbReference type="SUPFAM" id="SSF52025">
    <property type="entry name" value="PA domain"/>
    <property type="match status" value="1"/>
</dbReference>
<dbReference type="Pfam" id="PF13639">
    <property type="entry name" value="zf-RING_2"/>
    <property type="match status" value="1"/>
</dbReference>
<evidence type="ECO:0000256" key="9">
    <source>
        <dbReference type="SAM" id="MobiDB-lite"/>
    </source>
</evidence>
<dbReference type="GO" id="GO:0016020">
    <property type="term" value="C:membrane"/>
    <property type="evidence" value="ECO:0007669"/>
    <property type="project" value="UniProtKB-SubCell"/>
</dbReference>
<dbReference type="SMART" id="SM00184">
    <property type="entry name" value="RING"/>
    <property type="match status" value="1"/>
</dbReference>
<dbReference type="InterPro" id="IPR001841">
    <property type="entry name" value="Znf_RING"/>
</dbReference>
<keyword evidence="2" id="KW-0812">Transmembrane</keyword>
<keyword evidence="6" id="KW-1133">Transmembrane helix</keyword>
<dbReference type="Gene3D" id="3.50.30.30">
    <property type="match status" value="1"/>
</dbReference>
<evidence type="ECO:0000259" key="10">
    <source>
        <dbReference type="PROSITE" id="PS50089"/>
    </source>
</evidence>
<proteinExistence type="predicted"/>
<dbReference type="EMBL" id="HBIO01031393">
    <property type="protein sequence ID" value="CAE0479216.1"/>
    <property type="molecule type" value="Transcribed_RNA"/>
</dbReference>
<feature type="domain" description="RING-type" evidence="10">
    <location>
        <begin position="260"/>
        <end position="302"/>
    </location>
</feature>
<dbReference type="PANTHER" id="PTHR22763">
    <property type="entry name" value="RING ZINC FINGER PROTEIN"/>
    <property type="match status" value="1"/>
</dbReference>
<evidence type="ECO:0000256" key="1">
    <source>
        <dbReference type="ARBA" id="ARBA00004370"/>
    </source>
</evidence>
<dbReference type="GO" id="GO:0008270">
    <property type="term" value="F:zinc ion binding"/>
    <property type="evidence" value="ECO:0007669"/>
    <property type="project" value="UniProtKB-KW"/>
</dbReference>
<dbReference type="GO" id="GO:0012505">
    <property type="term" value="C:endomembrane system"/>
    <property type="evidence" value="ECO:0007669"/>
    <property type="project" value="TreeGrafter"/>
</dbReference>
<comment type="subcellular location">
    <subcellularLocation>
        <location evidence="1">Membrane</location>
    </subcellularLocation>
</comment>
<feature type="region of interest" description="Disordered" evidence="9">
    <location>
        <begin position="311"/>
        <end position="332"/>
    </location>
</feature>
<evidence type="ECO:0000256" key="3">
    <source>
        <dbReference type="ARBA" id="ARBA00022723"/>
    </source>
</evidence>
<gene>
    <name evidence="11" type="ORF">CDEB00056_LOCUS24070</name>
</gene>
<dbReference type="GO" id="GO:0061630">
    <property type="term" value="F:ubiquitin protein ligase activity"/>
    <property type="evidence" value="ECO:0007669"/>
    <property type="project" value="TreeGrafter"/>
</dbReference>
<dbReference type="AlphaFoldDB" id="A0A7S3QJB0"/>
<keyword evidence="5" id="KW-0862">Zinc</keyword>
<evidence type="ECO:0000256" key="5">
    <source>
        <dbReference type="ARBA" id="ARBA00022833"/>
    </source>
</evidence>
<dbReference type="InterPro" id="IPR003137">
    <property type="entry name" value="PA_domain"/>
</dbReference>
<dbReference type="InterPro" id="IPR046450">
    <property type="entry name" value="PA_dom_sf"/>
</dbReference>
<dbReference type="SUPFAM" id="SSF57850">
    <property type="entry name" value="RING/U-box"/>
    <property type="match status" value="1"/>
</dbReference>